<dbReference type="GO" id="GO:0008374">
    <property type="term" value="F:O-acyltransferase activity"/>
    <property type="evidence" value="ECO:0007669"/>
    <property type="project" value="TreeGrafter"/>
</dbReference>
<sequence length="188" mass="20451">MRGRDKFHRYKGFLNLLTALFSIIPKPLLKSTWHATDLLPEPLGLATRYCLLKRLIPKCGDNVFVGRSVEIKQWEKLSIGSNVSIHKQCYLDAGGGITIDNDVSIAHQTSMISFEHAWDDAAMPIRDNPVKYAPITIQSDVWIGCGCRILAGVDIGSRAVVAAGAVVTKPVPPHTVVGGVPAKPIKSI</sequence>
<dbReference type="PANTHER" id="PTHR23416:SF23">
    <property type="entry name" value="ACETYLTRANSFERASE C18B11.09C-RELATED"/>
    <property type="match status" value="1"/>
</dbReference>
<dbReference type="PANTHER" id="PTHR23416">
    <property type="entry name" value="SIALIC ACID SYNTHASE-RELATED"/>
    <property type="match status" value="1"/>
</dbReference>
<evidence type="ECO:0000313" key="3">
    <source>
        <dbReference type="EMBL" id="KEQ23884.1"/>
    </source>
</evidence>
<dbReference type="eggNOG" id="COG0110">
    <property type="taxonomic scope" value="Bacteria"/>
</dbReference>
<dbReference type="Proteomes" id="UP000028123">
    <property type="component" value="Unassembled WGS sequence"/>
</dbReference>
<gene>
    <name evidence="3" type="ORF">ET33_12725</name>
</gene>
<dbReference type="InterPro" id="IPR001451">
    <property type="entry name" value="Hexapep"/>
</dbReference>
<reference evidence="3 4" key="1">
    <citation type="submission" date="2014-06" db="EMBL/GenBank/DDBJ databases">
        <title>Draft genome sequence of Paenibacillus sp. MSt1.</title>
        <authorList>
            <person name="Aw Y.K."/>
            <person name="Ong K.S."/>
            <person name="Gan H.M."/>
            <person name="Lee S.M."/>
        </authorList>
    </citation>
    <scope>NUCLEOTIDE SEQUENCE [LARGE SCALE GENOMIC DNA]</scope>
    <source>
        <strain evidence="3 4">MSt1</strain>
    </source>
</reference>
<comment type="similarity">
    <text evidence="1">Belongs to the transferase hexapeptide repeat family.</text>
</comment>
<name>A0A081NZL1_9BACL</name>
<dbReference type="GO" id="GO:0005829">
    <property type="term" value="C:cytosol"/>
    <property type="evidence" value="ECO:0007669"/>
    <property type="project" value="TreeGrafter"/>
</dbReference>
<dbReference type="InterPro" id="IPR011004">
    <property type="entry name" value="Trimer_LpxA-like_sf"/>
</dbReference>
<dbReference type="SUPFAM" id="SSF51161">
    <property type="entry name" value="Trimeric LpxA-like enzymes"/>
    <property type="match status" value="1"/>
</dbReference>
<dbReference type="Pfam" id="PF00132">
    <property type="entry name" value="Hexapep"/>
    <property type="match status" value="1"/>
</dbReference>
<protein>
    <recommendedName>
        <fullName evidence="5">Acetyltransferase</fullName>
    </recommendedName>
</protein>
<comment type="caution">
    <text evidence="3">The sequence shown here is derived from an EMBL/GenBank/DDBJ whole genome shotgun (WGS) entry which is preliminary data.</text>
</comment>
<dbReference type="Gene3D" id="2.160.10.10">
    <property type="entry name" value="Hexapeptide repeat proteins"/>
    <property type="match status" value="1"/>
</dbReference>
<evidence type="ECO:0000256" key="2">
    <source>
        <dbReference type="ARBA" id="ARBA00022679"/>
    </source>
</evidence>
<evidence type="ECO:0000256" key="1">
    <source>
        <dbReference type="ARBA" id="ARBA00007274"/>
    </source>
</evidence>
<dbReference type="InterPro" id="IPR051159">
    <property type="entry name" value="Hexapeptide_acetyltransf"/>
</dbReference>
<organism evidence="3 4">
    <name type="scientific">Paenibacillus tyrfis</name>
    <dbReference type="NCBI Taxonomy" id="1501230"/>
    <lineage>
        <taxon>Bacteria</taxon>
        <taxon>Bacillati</taxon>
        <taxon>Bacillota</taxon>
        <taxon>Bacilli</taxon>
        <taxon>Bacillales</taxon>
        <taxon>Paenibacillaceae</taxon>
        <taxon>Paenibacillus</taxon>
    </lineage>
</organism>
<proteinExistence type="inferred from homology"/>
<dbReference type="AlphaFoldDB" id="A0A081NZL1"/>
<evidence type="ECO:0000313" key="4">
    <source>
        <dbReference type="Proteomes" id="UP000028123"/>
    </source>
</evidence>
<evidence type="ECO:0008006" key="5">
    <source>
        <dbReference type="Google" id="ProtNLM"/>
    </source>
</evidence>
<dbReference type="CDD" id="cd04647">
    <property type="entry name" value="LbH_MAT_like"/>
    <property type="match status" value="1"/>
</dbReference>
<accession>A0A081NZL1</accession>
<dbReference type="EMBL" id="JNVM01000019">
    <property type="protein sequence ID" value="KEQ23884.1"/>
    <property type="molecule type" value="Genomic_DNA"/>
</dbReference>
<keyword evidence="2" id="KW-0808">Transferase</keyword>
<keyword evidence="4" id="KW-1185">Reference proteome</keyword>